<keyword evidence="1" id="KW-0175">Coiled coil</keyword>
<keyword evidence="2" id="KW-1133">Transmembrane helix</keyword>
<feature type="coiled-coil region" evidence="1">
    <location>
        <begin position="65"/>
        <end position="92"/>
    </location>
</feature>
<proteinExistence type="predicted"/>
<reference evidence="3 4" key="1">
    <citation type="submission" date="2019-03" db="EMBL/GenBank/DDBJ databases">
        <authorList>
            <person name="Kim M.K.M."/>
        </authorList>
    </citation>
    <scope>NUCLEOTIDE SEQUENCE [LARGE SCALE GENOMIC DNA]</scope>
    <source>
        <strain evidence="3 4">18JY21-1</strain>
    </source>
</reference>
<dbReference type="RefSeq" id="WP_132419808.1">
    <property type="nucleotide sequence ID" value="NZ_SKFG01000027.1"/>
</dbReference>
<dbReference type="InterPro" id="IPR024623">
    <property type="entry name" value="YtxH"/>
</dbReference>
<sequence>MNKQTAKTFMIGSVVGGVIGAVTALLFAPKPGRELRADIAEGYHTVSEKTQEIAKSIGSHTSEFISRAKEAAAQAVGNARSLNQEEEDVEDQIAVIASADEFEEEEEELVLTLK</sequence>
<evidence type="ECO:0000256" key="1">
    <source>
        <dbReference type="SAM" id="Coils"/>
    </source>
</evidence>
<evidence type="ECO:0000313" key="4">
    <source>
        <dbReference type="Proteomes" id="UP000295418"/>
    </source>
</evidence>
<comment type="caution">
    <text evidence="3">The sequence shown here is derived from an EMBL/GenBank/DDBJ whole genome shotgun (WGS) entry which is preliminary data.</text>
</comment>
<feature type="transmembrane region" description="Helical" evidence="2">
    <location>
        <begin position="6"/>
        <end position="28"/>
    </location>
</feature>
<evidence type="ECO:0000313" key="3">
    <source>
        <dbReference type="EMBL" id="TCZ74240.1"/>
    </source>
</evidence>
<accession>A0A4R4E651</accession>
<dbReference type="InterPro" id="IPR052928">
    <property type="entry name" value="Desiccation-related_membrane"/>
</dbReference>
<dbReference type="EMBL" id="SKFG01000027">
    <property type="protein sequence ID" value="TCZ74240.1"/>
    <property type="molecule type" value="Genomic_DNA"/>
</dbReference>
<dbReference type="PANTHER" id="PTHR35792">
    <property type="entry name" value="GENERAL STRESS PROTEIN"/>
    <property type="match status" value="1"/>
</dbReference>
<protein>
    <submittedName>
        <fullName evidence="3">YtxH domain-containing protein</fullName>
    </submittedName>
</protein>
<keyword evidence="4" id="KW-1185">Reference proteome</keyword>
<name>A0A4R4E651_9BACL</name>
<keyword evidence="2" id="KW-0812">Transmembrane</keyword>
<gene>
    <name evidence="3" type="ORF">E0485_19835</name>
</gene>
<dbReference type="OrthoDB" id="9810874at2"/>
<keyword evidence="2" id="KW-0472">Membrane</keyword>
<dbReference type="Proteomes" id="UP000295418">
    <property type="component" value="Unassembled WGS sequence"/>
</dbReference>
<organism evidence="3 4">
    <name type="scientific">Paenibacillus albiflavus</name>
    <dbReference type="NCBI Taxonomy" id="2545760"/>
    <lineage>
        <taxon>Bacteria</taxon>
        <taxon>Bacillati</taxon>
        <taxon>Bacillota</taxon>
        <taxon>Bacilli</taxon>
        <taxon>Bacillales</taxon>
        <taxon>Paenibacillaceae</taxon>
        <taxon>Paenibacillus</taxon>
    </lineage>
</organism>
<evidence type="ECO:0000256" key="2">
    <source>
        <dbReference type="SAM" id="Phobius"/>
    </source>
</evidence>
<dbReference type="Pfam" id="PF12732">
    <property type="entry name" value="YtxH"/>
    <property type="match status" value="1"/>
</dbReference>
<dbReference type="AlphaFoldDB" id="A0A4R4E651"/>
<dbReference type="PANTHER" id="PTHR35792:SF2">
    <property type="entry name" value="GENERAL STRESS PROTEIN"/>
    <property type="match status" value="1"/>
</dbReference>